<accession>A0AAW7ZRM2</accession>
<dbReference type="Pfam" id="PF13280">
    <property type="entry name" value="WYL"/>
    <property type="match status" value="1"/>
</dbReference>
<dbReference type="PROSITE" id="PS52050">
    <property type="entry name" value="WYL"/>
    <property type="match status" value="1"/>
</dbReference>
<dbReference type="GO" id="GO:0003677">
    <property type="term" value="F:DNA binding"/>
    <property type="evidence" value="ECO:0007669"/>
    <property type="project" value="UniProtKB-KW"/>
</dbReference>
<dbReference type="InterPro" id="IPR001034">
    <property type="entry name" value="DeoR_HTH"/>
</dbReference>
<dbReference type="Pfam" id="PF08220">
    <property type="entry name" value="HTH_DeoR"/>
    <property type="match status" value="1"/>
</dbReference>
<dbReference type="AlphaFoldDB" id="A0AAW7ZRM2"/>
<keyword evidence="2" id="KW-0238">DNA-binding</keyword>
<dbReference type="InterPro" id="IPR018356">
    <property type="entry name" value="Tscrpt_reg_HTH_DeoR_CS"/>
</dbReference>
<evidence type="ECO:0000313" key="5">
    <source>
        <dbReference type="EMBL" id="MDO7922461.1"/>
    </source>
</evidence>
<feature type="domain" description="HTH deoR-type" evidence="4">
    <location>
        <begin position="11"/>
        <end position="66"/>
    </location>
</feature>
<protein>
    <submittedName>
        <fullName evidence="5">WYL domain-containing protein</fullName>
    </submittedName>
</protein>
<proteinExistence type="predicted"/>
<dbReference type="Proteomes" id="UP001176432">
    <property type="component" value="Unassembled WGS sequence"/>
</dbReference>
<dbReference type="GO" id="GO:0003700">
    <property type="term" value="F:DNA-binding transcription factor activity"/>
    <property type="evidence" value="ECO:0007669"/>
    <property type="project" value="InterPro"/>
</dbReference>
<dbReference type="RefSeq" id="WP_151887027.1">
    <property type="nucleotide sequence ID" value="NZ_CP083834.1"/>
</dbReference>
<dbReference type="PROSITE" id="PS51000">
    <property type="entry name" value="HTH_DEOR_2"/>
    <property type="match status" value="1"/>
</dbReference>
<name>A0AAW7ZRM2_ENTAS</name>
<keyword evidence="3" id="KW-0804">Transcription</keyword>
<evidence type="ECO:0000256" key="2">
    <source>
        <dbReference type="ARBA" id="ARBA00023125"/>
    </source>
</evidence>
<dbReference type="PROSITE" id="PS00894">
    <property type="entry name" value="HTH_DEOR_1"/>
    <property type="match status" value="1"/>
</dbReference>
<organism evidence="5 6">
    <name type="scientific">Enterobacter asburiae</name>
    <dbReference type="NCBI Taxonomy" id="61645"/>
    <lineage>
        <taxon>Bacteria</taxon>
        <taxon>Pseudomonadati</taxon>
        <taxon>Pseudomonadota</taxon>
        <taxon>Gammaproteobacteria</taxon>
        <taxon>Enterobacterales</taxon>
        <taxon>Enterobacteriaceae</taxon>
        <taxon>Enterobacter</taxon>
        <taxon>Enterobacter cloacae complex</taxon>
    </lineage>
</organism>
<evidence type="ECO:0000256" key="1">
    <source>
        <dbReference type="ARBA" id="ARBA00023015"/>
    </source>
</evidence>
<reference evidence="5" key="1">
    <citation type="submission" date="2023-07" db="EMBL/GenBank/DDBJ databases">
        <title>Isolates cultured from stool samples of acute diarrhea patients.</title>
        <authorList>
            <person name="Jiang S."/>
        </authorList>
    </citation>
    <scope>NUCLEOTIDE SEQUENCE</scope>
    <source>
        <strain evidence="5">L4424</strain>
    </source>
</reference>
<dbReference type="InterPro" id="IPR026881">
    <property type="entry name" value="WYL_dom"/>
</dbReference>
<sequence>MSAEEKQHDRMASRLAIIISRLLMGEQLSVQALSLEFQISERTLRRDFRERLSCLELTYRQGNWSLAQPLSGIHTNRAILHFARATSIEQLFPAMDNKLIAVLTDSSIPSPYIVWLSPPGRKPTPFGGFWRITQAILDRTLLDLTVDIEQYRWFAPYRLIYFENSWYLLGEYQQQAYVFRLESIADVCLTKRQFLRRRQIDALTTDPHFIRSLPHFQYLRKVLADTATEGKP</sequence>
<comment type="caution">
    <text evidence="5">The sequence shown here is derived from an EMBL/GenBank/DDBJ whole genome shotgun (WGS) entry which is preliminary data.</text>
</comment>
<evidence type="ECO:0000259" key="4">
    <source>
        <dbReference type="PROSITE" id="PS51000"/>
    </source>
</evidence>
<keyword evidence="1" id="KW-0805">Transcription regulation</keyword>
<evidence type="ECO:0000313" key="6">
    <source>
        <dbReference type="Proteomes" id="UP001176432"/>
    </source>
</evidence>
<dbReference type="EMBL" id="JAUPXB010000001">
    <property type="protein sequence ID" value="MDO7922461.1"/>
    <property type="molecule type" value="Genomic_DNA"/>
</dbReference>
<evidence type="ECO:0000256" key="3">
    <source>
        <dbReference type="ARBA" id="ARBA00023163"/>
    </source>
</evidence>
<gene>
    <name evidence="5" type="ORF">Q5934_13290</name>
</gene>